<organism evidence="2 3">
    <name type="scientific">Sphagnum jensenii</name>
    <dbReference type="NCBI Taxonomy" id="128206"/>
    <lineage>
        <taxon>Eukaryota</taxon>
        <taxon>Viridiplantae</taxon>
        <taxon>Streptophyta</taxon>
        <taxon>Embryophyta</taxon>
        <taxon>Bryophyta</taxon>
        <taxon>Sphagnophytina</taxon>
        <taxon>Sphagnopsida</taxon>
        <taxon>Sphagnales</taxon>
        <taxon>Sphagnaceae</taxon>
        <taxon>Sphagnum</taxon>
    </lineage>
</organism>
<evidence type="ECO:0000256" key="1">
    <source>
        <dbReference type="SAM" id="Phobius"/>
    </source>
</evidence>
<accession>A0ABP0XAL1</accession>
<reference evidence="2" key="1">
    <citation type="submission" date="2024-02" db="EMBL/GenBank/DDBJ databases">
        <authorList>
            <consortium name="ELIXIR-Norway"/>
            <consortium name="Elixir Norway"/>
        </authorList>
    </citation>
    <scope>NUCLEOTIDE SEQUENCE</scope>
</reference>
<dbReference type="EMBL" id="OZ020101">
    <property type="protein sequence ID" value="CAK9274632.1"/>
    <property type="molecule type" value="Genomic_DNA"/>
</dbReference>
<keyword evidence="1" id="KW-1133">Transmembrane helix</keyword>
<keyword evidence="1" id="KW-0812">Transmembrane</keyword>
<protein>
    <submittedName>
        <fullName evidence="2">Uncharacterized protein</fullName>
    </submittedName>
</protein>
<evidence type="ECO:0000313" key="3">
    <source>
        <dbReference type="Proteomes" id="UP001497444"/>
    </source>
</evidence>
<feature type="transmembrane region" description="Helical" evidence="1">
    <location>
        <begin position="49"/>
        <end position="70"/>
    </location>
</feature>
<keyword evidence="3" id="KW-1185">Reference proteome</keyword>
<dbReference type="Proteomes" id="UP001497444">
    <property type="component" value="Chromosome 6"/>
</dbReference>
<name>A0ABP0XAL1_9BRYO</name>
<proteinExistence type="predicted"/>
<sequence length="73" mass="7893">MRDGRQMAEVGGGLLRKFGHLHHQLIRKQLPAEVARSKSRLTGGVKVRIVLYGNSACSYILMALTGSYGAGIP</sequence>
<gene>
    <name evidence="2" type="ORF">CSSPJE1EN1_LOCUS20110</name>
</gene>
<keyword evidence="1" id="KW-0472">Membrane</keyword>
<evidence type="ECO:0000313" key="2">
    <source>
        <dbReference type="EMBL" id="CAK9274632.1"/>
    </source>
</evidence>